<feature type="domain" description="FecR protein" evidence="2">
    <location>
        <begin position="186"/>
        <end position="277"/>
    </location>
</feature>
<comment type="caution">
    <text evidence="4">The sequence shown here is derived from an EMBL/GenBank/DDBJ whole genome shotgun (WGS) entry which is preliminary data.</text>
</comment>
<evidence type="ECO:0000259" key="2">
    <source>
        <dbReference type="Pfam" id="PF04773"/>
    </source>
</evidence>
<keyword evidence="1" id="KW-1133">Transmembrane helix</keyword>
<evidence type="ECO:0000313" key="5">
    <source>
        <dbReference type="Proteomes" id="UP000284243"/>
    </source>
</evidence>
<feature type="transmembrane region" description="Helical" evidence="1">
    <location>
        <begin position="86"/>
        <end position="108"/>
    </location>
</feature>
<feature type="domain" description="Protein FecR C-terminal" evidence="3">
    <location>
        <begin position="320"/>
        <end position="386"/>
    </location>
</feature>
<keyword evidence="1" id="KW-0472">Membrane</keyword>
<dbReference type="InterPro" id="IPR006860">
    <property type="entry name" value="FecR"/>
</dbReference>
<dbReference type="PANTHER" id="PTHR30273:SF2">
    <property type="entry name" value="PROTEIN FECR"/>
    <property type="match status" value="1"/>
</dbReference>
<evidence type="ECO:0000259" key="3">
    <source>
        <dbReference type="Pfam" id="PF16344"/>
    </source>
</evidence>
<evidence type="ECO:0000313" key="4">
    <source>
        <dbReference type="EMBL" id="RGU58196.1"/>
    </source>
</evidence>
<organism evidence="4 5">
    <name type="scientific">Odoribacter splanchnicus</name>
    <dbReference type="NCBI Taxonomy" id="28118"/>
    <lineage>
        <taxon>Bacteria</taxon>
        <taxon>Pseudomonadati</taxon>
        <taxon>Bacteroidota</taxon>
        <taxon>Bacteroidia</taxon>
        <taxon>Bacteroidales</taxon>
        <taxon>Odoribacteraceae</taxon>
        <taxon>Odoribacter</taxon>
    </lineage>
</organism>
<dbReference type="Proteomes" id="UP000284243">
    <property type="component" value="Unassembled WGS sequence"/>
</dbReference>
<dbReference type="GO" id="GO:0016989">
    <property type="term" value="F:sigma factor antagonist activity"/>
    <property type="evidence" value="ECO:0007669"/>
    <property type="project" value="TreeGrafter"/>
</dbReference>
<dbReference type="AlphaFoldDB" id="A0A412TWH4"/>
<dbReference type="PANTHER" id="PTHR30273">
    <property type="entry name" value="PERIPLASMIC SIGNAL SENSOR AND SIGMA FACTOR ACTIVATOR FECR-RELATED"/>
    <property type="match status" value="1"/>
</dbReference>
<dbReference type="EMBL" id="QRYC01000003">
    <property type="protein sequence ID" value="RGU58196.1"/>
    <property type="molecule type" value="Genomic_DNA"/>
</dbReference>
<sequence length="396" mass="45879">MKDYSHYKAYDLLQDDEFLEYCLRPDEESVRMWDRLVRADRALAEEVEKAQQFIRNIHHQEQRMRPEEKVQVWEAIRRNCRESFRLLYRISTVAACLLLTLATAFWLYRMQAEKALTAIELVGKPAETGSEVLLVLADRQEKLIAAEKTALNYDSTGRISIRTDSLTEEATIINEQQTAVFHQLLVPAGKRSSITFSEGTKIWVNANSRVVYPAEFEKEKREIYVEGEVFLEVAENVDRPFYVRTQEFEVRVLGTSFGIRAYEDEMEQGVVLVSGKVNVKTKDRQETVLTPNDRYVLQNGKPVVKLVDVYEYISWKDGVLCFERSCIGDILTRLEKYYGVEIDYTSEVKGISCSGKLELKNDLKEVLESLTKTAPIRYESVDNKIKVMKKEKESMK</sequence>
<dbReference type="Gene3D" id="3.55.50.30">
    <property type="match status" value="1"/>
</dbReference>
<keyword evidence="1" id="KW-0812">Transmembrane</keyword>
<accession>A0A412TWH4</accession>
<dbReference type="Pfam" id="PF16344">
    <property type="entry name" value="FecR_C"/>
    <property type="match status" value="1"/>
</dbReference>
<dbReference type="InterPro" id="IPR032508">
    <property type="entry name" value="FecR_C"/>
</dbReference>
<dbReference type="Pfam" id="PF04773">
    <property type="entry name" value="FecR"/>
    <property type="match status" value="1"/>
</dbReference>
<dbReference type="InterPro" id="IPR012373">
    <property type="entry name" value="Ferrdict_sens_TM"/>
</dbReference>
<evidence type="ECO:0000256" key="1">
    <source>
        <dbReference type="SAM" id="Phobius"/>
    </source>
</evidence>
<dbReference type="Gene3D" id="2.60.120.1440">
    <property type="match status" value="1"/>
</dbReference>
<reference evidence="4 5" key="1">
    <citation type="submission" date="2018-08" db="EMBL/GenBank/DDBJ databases">
        <title>A genome reference for cultivated species of the human gut microbiota.</title>
        <authorList>
            <person name="Zou Y."/>
            <person name="Xue W."/>
            <person name="Luo G."/>
        </authorList>
    </citation>
    <scope>NUCLEOTIDE SEQUENCE [LARGE SCALE GENOMIC DNA]</scope>
    <source>
        <strain evidence="4 5">AF16-14</strain>
    </source>
</reference>
<name>A0A412TWH4_9BACT</name>
<protein>
    <submittedName>
        <fullName evidence="4">FecR family protein</fullName>
    </submittedName>
</protein>
<dbReference type="RefSeq" id="WP_022161026.1">
    <property type="nucleotide sequence ID" value="NZ_CABJFF010000003.1"/>
</dbReference>
<proteinExistence type="predicted"/>
<gene>
    <name evidence="4" type="ORF">DWW57_03855</name>
</gene>